<gene>
    <name evidence="1" type="ORF">NQ176_g3144</name>
</gene>
<name>A0ACC1NK12_9HYPO</name>
<evidence type="ECO:0000313" key="2">
    <source>
        <dbReference type="Proteomes" id="UP001143910"/>
    </source>
</evidence>
<reference evidence="1" key="1">
    <citation type="submission" date="2022-08" db="EMBL/GenBank/DDBJ databases">
        <title>Genome Sequence of Lecanicillium fungicola.</title>
        <authorList>
            <person name="Buettner E."/>
        </authorList>
    </citation>
    <scope>NUCLEOTIDE SEQUENCE</scope>
    <source>
        <strain evidence="1">Babe33</strain>
    </source>
</reference>
<sequence length="1664" mass="183445">MPTHDKTVDEPKKGRVIKSAFDSESFEADGTIHVDGLVGSATISPSGRDIALASPDGLAIIDLDSPYNPPRRLRSPGMPWLVVDVQWSPFAARDYWVVSTANHRALVWNLNMREDSSSGPIEHSLQGHSRAITDVNFSAHHPDLLATCSVDGSVHTWDLRRPRQPVLTFYDWFAGATQVKYNRQDSHIIASAHDRWLHIWDERKASKPIRSIAAHTSKIYGIDWNRTRSTGISTCSLDKSIKFWDYETGGDDPEHIIRTKFPVWRARHTPFGWGILAMPQNEPGDLYLYDRLWSDDCSIDTSPEPVAVFPGHGDHKAKEFLWRSRGGVSETGLDDRDFQLVSWGTDNELRLHCIDNSTYNAIGHVKGGPARKGLKITRKGASYRTFRAVDDAANKERKTGTMSDQRISATVQQKYITNSSSRANAPYGRYSRPAWRAPSMKAKVFSNNKTTDTSAIGWMKGITMTKRKTPTGNFQRLPSKASMLSHSFPEDQWGEPDTIQEELLRVSHQIPKVKWDNIDMDSLTFNASLTGPWGVDADPIFIKVKIDVPTGYPKYKAPKFTIEKSTFMPEETHKRIQREIHKLANQFLVRKQNCLEVAFTYLLGEVDLESSTTFFKNVRDLDDDMDDLADDSSSEDEDPAATGTTSMSQELANPGDVDTTIAPHGRAIIPPPPRTCGARFSHDGRLVCFFPTKEEKFRALFSSTGETYKDRPKNEPFFAGFGRLTYDQSPRQREHIDEASATDDQSADSDSDRSSSDSSSSDSESTSIHNMNMWFRPSRQPKKAWSEDRSIRSSGAGTGTGTGTGFGTVTGTGTGTGTAANRRRIIKARNFISIYDLRSDLPSRREFAEEYAIFGDGADVCKHNARIAAKYGFTDLSNIWLYLALLLHKGIPLQLLGRNEKRDSILVIARDVVSRVGFIDDKTSADFWSPDTALLGRVRWGQHPLAKNLISDLFDHFESTADIQMLAMLACIFSESTKDNGVAYADPRLPKQETPLPLKAPSYSLDYFPTDTAACNFYSRSITNSAVTTPGTLHTPVHYARSQASDDGIWNAETGPNSFSCGETPPSKNKGFLGEQDVGMVLSRSPNSRPIQQKVNSGLASALAANLPRSFTGVATSTSPPSQGKGTKRLSPAEMVLSTLVPPRTTSSSGGGTAVIVGSGGARTSMSDDEVRKDDMTTMVPINVAVILEDQSIFDDDGWMSNPLLDPQLSDLYTNYRYAYAELLQIWEQPLARLEVMKFNILKEDGAVNGLWEDKSTGNGGSHNLPVKSSPIAMGRQDNLQALLAAGRGLDIIGLCRVHETQLEPQQYTTSDAKVGGAVGTCDRCQLKQETLICVLCTEPVDALFPTCLACGCASHEDCLGEWHAAGEMFCPAGDECNCVEEAANGQVESWAALQAAMLKGRQMVNLPPDPTMGSGNDDEDCEVEEKQPRGWGRLSLDVASGRTKLPITPPMSLGFGPFKRTAGSWSRSTSQKRGGRRGADSAPSTANFGTRQYFLAKIQAKGMADSLRKHSAGWPFTTDAMRTLGDRDRIIALYNFEDMPAVLPDDCELPVIPTGDDVRDALVIKAGLSTPTYRRPPMRPLSTPFLYAAARQLPRLWFPALALRGLTWQRGHETCEGRQPRDTVYISSVQKMAVSIMRLVKVPFDGQKVDAGMLGGACTPENT</sequence>
<dbReference type="Proteomes" id="UP001143910">
    <property type="component" value="Unassembled WGS sequence"/>
</dbReference>
<protein>
    <submittedName>
        <fullName evidence="1">Uncharacterized protein</fullName>
    </submittedName>
</protein>
<dbReference type="EMBL" id="JANJQO010000267">
    <property type="protein sequence ID" value="KAJ2979617.1"/>
    <property type="molecule type" value="Genomic_DNA"/>
</dbReference>
<organism evidence="1 2">
    <name type="scientific">Zarea fungicola</name>
    <dbReference type="NCBI Taxonomy" id="93591"/>
    <lineage>
        <taxon>Eukaryota</taxon>
        <taxon>Fungi</taxon>
        <taxon>Dikarya</taxon>
        <taxon>Ascomycota</taxon>
        <taxon>Pezizomycotina</taxon>
        <taxon>Sordariomycetes</taxon>
        <taxon>Hypocreomycetidae</taxon>
        <taxon>Hypocreales</taxon>
        <taxon>Cordycipitaceae</taxon>
        <taxon>Zarea</taxon>
    </lineage>
</organism>
<proteinExistence type="predicted"/>
<evidence type="ECO:0000313" key="1">
    <source>
        <dbReference type="EMBL" id="KAJ2979617.1"/>
    </source>
</evidence>
<keyword evidence="2" id="KW-1185">Reference proteome</keyword>
<comment type="caution">
    <text evidence="1">The sequence shown here is derived from an EMBL/GenBank/DDBJ whole genome shotgun (WGS) entry which is preliminary data.</text>
</comment>
<accession>A0ACC1NK12</accession>